<comment type="caution">
    <text evidence="2">The sequence shown here is derived from an EMBL/GenBank/DDBJ whole genome shotgun (WGS) entry which is preliminary data.</text>
</comment>
<organism evidence="2 3">
    <name type="scientific">Brachionus plicatilis</name>
    <name type="common">Marine rotifer</name>
    <name type="synonym">Brachionus muelleri</name>
    <dbReference type="NCBI Taxonomy" id="10195"/>
    <lineage>
        <taxon>Eukaryota</taxon>
        <taxon>Metazoa</taxon>
        <taxon>Spiralia</taxon>
        <taxon>Gnathifera</taxon>
        <taxon>Rotifera</taxon>
        <taxon>Eurotatoria</taxon>
        <taxon>Monogononta</taxon>
        <taxon>Pseudotrocha</taxon>
        <taxon>Ploima</taxon>
        <taxon>Brachionidae</taxon>
        <taxon>Brachionus</taxon>
    </lineage>
</organism>
<keyword evidence="3" id="KW-1185">Reference proteome</keyword>
<reference evidence="2 3" key="1">
    <citation type="journal article" date="2018" name="Sci. Rep.">
        <title>Genomic signatures of local adaptation to the degree of environmental predictability in rotifers.</title>
        <authorList>
            <person name="Franch-Gras L."/>
            <person name="Hahn C."/>
            <person name="Garcia-Roger E.M."/>
            <person name="Carmona M.J."/>
            <person name="Serra M."/>
            <person name="Gomez A."/>
        </authorList>
    </citation>
    <scope>NUCLEOTIDE SEQUENCE [LARGE SCALE GENOMIC DNA]</scope>
    <source>
        <strain evidence="2">HYR1</strain>
    </source>
</reference>
<evidence type="ECO:0000313" key="2">
    <source>
        <dbReference type="EMBL" id="RNA07207.1"/>
    </source>
</evidence>
<feature type="transmembrane region" description="Helical" evidence="1">
    <location>
        <begin position="74"/>
        <end position="94"/>
    </location>
</feature>
<evidence type="ECO:0000313" key="3">
    <source>
        <dbReference type="Proteomes" id="UP000276133"/>
    </source>
</evidence>
<accession>A0A3M7Q6Z4</accession>
<keyword evidence="1" id="KW-0472">Membrane</keyword>
<dbReference type="AlphaFoldDB" id="A0A3M7Q6Z4"/>
<keyword evidence="1" id="KW-0812">Transmembrane</keyword>
<evidence type="ECO:0000256" key="1">
    <source>
        <dbReference type="SAM" id="Phobius"/>
    </source>
</evidence>
<dbReference type="Proteomes" id="UP000276133">
    <property type="component" value="Unassembled WGS sequence"/>
</dbReference>
<protein>
    <submittedName>
        <fullName evidence="2">Uncharacterized protein</fullName>
    </submittedName>
</protein>
<name>A0A3M7Q6Z4_BRAPC</name>
<dbReference type="EMBL" id="REGN01007126">
    <property type="protein sequence ID" value="RNA07207.1"/>
    <property type="molecule type" value="Genomic_DNA"/>
</dbReference>
<keyword evidence="1" id="KW-1133">Transmembrane helix</keyword>
<sequence>MKAYIFYQHFLNYDFALSLLNSQIFLEKLDLFVNSACIMFRRLCKPKKKSLRLADGFVEKLIKFEYTKKKLKKIFFLFIKIFCVAVHMLKQWIFGEK</sequence>
<gene>
    <name evidence="2" type="ORF">BpHYR1_044066</name>
</gene>
<proteinExistence type="predicted"/>